<dbReference type="RefSeq" id="WP_244412265.1">
    <property type="nucleotide sequence ID" value="NZ_AP025564.1"/>
</dbReference>
<keyword evidence="9" id="KW-1185">Reference proteome</keyword>
<dbReference type="InterPro" id="IPR009010">
    <property type="entry name" value="Asp_de-COase-like_dom_sf"/>
</dbReference>
<dbReference type="InterPro" id="IPR006657">
    <property type="entry name" value="MoPterin_dinucl-bd_dom"/>
</dbReference>
<name>A0ABN6MHN8_9ACTN</name>
<keyword evidence="5" id="KW-0560">Oxidoreductase</keyword>
<evidence type="ECO:0000313" key="9">
    <source>
        <dbReference type="Proteomes" id="UP001320544"/>
    </source>
</evidence>
<evidence type="ECO:0000256" key="3">
    <source>
        <dbReference type="ARBA" id="ARBA00022505"/>
    </source>
</evidence>
<dbReference type="InterPro" id="IPR006656">
    <property type="entry name" value="Mopterin_OxRdtase"/>
</dbReference>
<evidence type="ECO:0000256" key="1">
    <source>
        <dbReference type="ARBA" id="ARBA00001942"/>
    </source>
</evidence>
<comment type="cofactor">
    <cofactor evidence="1">
        <name>Mo-bis(molybdopterin guanine dinucleotide)</name>
        <dbReference type="ChEBI" id="CHEBI:60539"/>
    </cofactor>
</comment>
<evidence type="ECO:0000313" key="8">
    <source>
        <dbReference type="EMBL" id="BDE96013.1"/>
    </source>
</evidence>
<gene>
    <name evidence="8" type="ORF">CE91St30_13460</name>
</gene>
<dbReference type="Gene3D" id="3.40.50.740">
    <property type="match status" value="2"/>
</dbReference>
<evidence type="ECO:0000256" key="2">
    <source>
        <dbReference type="ARBA" id="ARBA00010312"/>
    </source>
</evidence>
<feature type="domain" description="Molybdopterin dinucleotide-binding" evidence="7">
    <location>
        <begin position="736"/>
        <end position="816"/>
    </location>
</feature>
<dbReference type="PANTHER" id="PTHR43742">
    <property type="entry name" value="TRIMETHYLAMINE-N-OXIDE REDUCTASE"/>
    <property type="match status" value="1"/>
</dbReference>
<proteinExistence type="inferred from homology"/>
<dbReference type="Gene3D" id="2.40.40.20">
    <property type="match status" value="1"/>
</dbReference>
<dbReference type="Gene3D" id="3.40.228.10">
    <property type="entry name" value="Dimethylsulfoxide Reductase, domain 2"/>
    <property type="match status" value="1"/>
</dbReference>
<evidence type="ECO:0000256" key="4">
    <source>
        <dbReference type="ARBA" id="ARBA00022723"/>
    </source>
</evidence>
<dbReference type="EMBL" id="AP025564">
    <property type="protein sequence ID" value="BDE96013.1"/>
    <property type="molecule type" value="Genomic_DNA"/>
</dbReference>
<accession>A0ABN6MHN8</accession>
<dbReference type="Pfam" id="PF00384">
    <property type="entry name" value="Molybdopterin"/>
    <property type="match status" value="1"/>
</dbReference>
<keyword evidence="3" id="KW-0500">Molybdenum</keyword>
<dbReference type="Gene3D" id="2.20.25.340">
    <property type="match status" value="1"/>
</dbReference>
<reference evidence="8 9" key="1">
    <citation type="submission" date="2022-01" db="EMBL/GenBank/DDBJ databases">
        <title>Novel bile acid biosynthetic pathways are enriched in the microbiome of centenarians.</title>
        <authorList>
            <person name="Sato Y."/>
            <person name="Atarashi K."/>
            <person name="Plichta R.D."/>
            <person name="Arai Y."/>
            <person name="Sasajima S."/>
            <person name="Kearney M.S."/>
            <person name="Suda W."/>
            <person name="Takeshita K."/>
            <person name="Sasaki T."/>
            <person name="Okamoto S."/>
            <person name="Skelly N.A."/>
            <person name="Okamura Y."/>
            <person name="Vlamakis H."/>
            <person name="Li Y."/>
            <person name="Tanoue T."/>
            <person name="Takei H."/>
            <person name="Nittono H."/>
            <person name="Narushima S."/>
            <person name="Irie J."/>
            <person name="Itoh H."/>
            <person name="Moriya K."/>
            <person name="Sugiura Y."/>
            <person name="Suematsu M."/>
            <person name="Moritoki N."/>
            <person name="Shibata S."/>
            <person name="Littman R.D."/>
            <person name="Fischbach A.M."/>
            <person name="Uwamino Y."/>
            <person name="Inoue T."/>
            <person name="Honda A."/>
            <person name="Hattori M."/>
            <person name="Murai T."/>
            <person name="Xavier J.R."/>
            <person name="Hirose N."/>
            <person name="Honda K."/>
        </authorList>
    </citation>
    <scope>NUCLEOTIDE SEQUENCE [LARGE SCALE GENOMIC DNA]</scope>
    <source>
        <strain evidence="8 9">CE91-St30</strain>
    </source>
</reference>
<dbReference type="Pfam" id="PF01568">
    <property type="entry name" value="Molydop_binding"/>
    <property type="match status" value="1"/>
</dbReference>
<evidence type="ECO:0000259" key="7">
    <source>
        <dbReference type="Pfam" id="PF01568"/>
    </source>
</evidence>
<dbReference type="SUPFAM" id="SSF50692">
    <property type="entry name" value="ADC-like"/>
    <property type="match status" value="1"/>
</dbReference>
<dbReference type="PANTHER" id="PTHR43742:SF10">
    <property type="entry name" value="TRIMETHYLAMINE-N-OXIDE REDUCTASE 2"/>
    <property type="match status" value="1"/>
</dbReference>
<evidence type="ECO:0000259" key="6">
    <source>
        <dbReference type="Pfam" id="PF00384"/>
    </source>
</evidence>
<feature type="domain" description="Molybdopterin oxidoreductase" evidence="6">
    <location>
        <begin position="87"/>
        <end position="571"/>
    </location>
</feature>
<organism evidence="8 9">
    <name type="scientific">Raoultibacter timonensis</name>
    <dbReference type="NCBI Taxonomy" id="1907662"/>
    <lineage>
        <taxon>Bacteria</taxon>
        <taxon>Bacillati</taxon>
        <taxon>Actinomycetota</taxon>
        <taxon>Coriobacteriia</taxon>
        <taxon>Eggerthellales</taxon>
        <taxon>Eggerthellaceae</taxon>
        <taxon>Raoultibacter</taxon>
    </lineage>
</organism>
<comment type="similarity">
    <text evidence="2">Belongs to the prokaryotic molybdopterin-containing oxidoreductase family.</text>
</comment>
<dbReference type="InterPro" id="IPR050612">
    <property type="entry name" value="Prok_Mopterin_Oxidored"/>
</dbReference>
<dbReference type="SUPFAM" id="SSF53706">
    <property type="entry name" value="Formate dehydrogenase/DMSO reductase, domains 1-3"/>
    <property type="match status" value="1"/>
</dbReference>
<sequence>MIISEKTVVHNLGLESFGGGANIVAADVLDGRLARIRPVHFENDYTKEELNYWTITGRGGKTLEPGMKSYTPPFPLVYKRRTYSKNRIPYPMKRVDWNPGGDRHPEMRGTSKYERISWDEACEIIAKEIKRVHDEYGPNSILCQADGHGESKAINTPHGCMTRLLGECGGFTIQNRNPDSWEGWYWGAKHAWGMDPVGQNTHSTNTAQDIAQHCDALLYWGCDLETTTWGWGGQMASRMAFWFEDCGIKNIAIAPDCNYTAVVHADKWFPVFPNTDAALQLAIAYVWMTENTYDREYIETHSDGFDWFEYYVLGNEDGVPKSPEWAEPICGIPAYRIKALARYWASHAVSIAHCNGGSFIRAAFAHEPARLEVYLLAMQGVGKPGRISIKYIEWVLFGMSSCSPLPLSKVIPNTAACYNGPLIGQGGDSFVPKVHIHKALRGEKLEWYGHGTAADPRADQFKHFRFPLEGDAGVKMLWSDNPAFTTSLNGGYEFQDALKSENLEFYLVQAPWFEDDARFADIVLPICTKFEVSDFGTDNDSGQWSAVTFEEAAIDAVGEAKSDWIAVQEIGRALEKFGGVYEGVVQRMTKGKTIEQQVKEGYEACGIPEEDRDFEAFKKRGYQLIPTEEGWEDQPVGLAPFAEDPAANPLETPTGLIEFYSQSLATMFPDDELRGPVAHWRESGDGHDDRRSSDRAKKYPFLIVSNHPRWRVHAEFDDVEWLREIQTCKVIGPDGYAYEPLWMHPTDAASVGVADGDVVKVYNERGSVLGGVRVTERIRPEVVYMDHGANSDVIVSGVGGLDRGGAINLICPTATTSKNADGEVTSGYLVGVEKVDVFELAAKYPEEFNRNRYYDASYGQDVRDYIEGA</sequence>
<dbReference type="Proteomes" id="UP001320544">
    <property type="component" value="Chromosome"/>
</dbReference>
<evidence type="ECO:0000256" key="5">
    <source>
        <dbReference type="ARBA" id="ARBA00023002"/>
    </source>
</evidence>
<keyword evidence="4" id="KW-0479">Metal-binding</keyword>
<protein>
    <submittedName>
        <fullName evidence="8">Dehydrogenase</fullName>
    </submittedName>
</protein>